<dbReference type="GO" id="GO:0005615">
    <property type="term" value="C:extracellular space"/>
    <property type="evidence" value="ECO:0007669"/>
    <property type="project" value="TreeGrafter"/>
</dbReference>
<sequence length="118" mass="13441">MNRHWNMDRVFQETRKIVGAILQVITYQEFLPALIGPFFNRLVPPYARYNPSINPGILNEFAAAAYRLHGMIQEGYPLIGPSFENIGQVSFISGVGRIEQVLTAIDAMYRSVARNRRV</sequence>
<keyword evidence="1" id="KW-0575">Peroxidase</keyword>
<dbReference type="AlphaFoldDB" id="A0A3P7I636"/>
<dbReference type="GO" id="GO:0004601">
    <property type="term" value="F:peroxidase activity"/>
    <property type="evidence" value="ECO:0007669"/>
    <property type="project" value="UniProtKB-KW"/>
</dbReference>
<dbReference type="PANTHER" id="PTHR11475:SF22">
    <property type="entry name" value="PEROXIDASE SKPO-1"/>
    <property type="match status" value="1"/>
</dbReference>
<dbReference type="PANTHER" id="PTHR11475">
    <property type="entry name" value="OXIDASE/PEROXIDASE"/>
    <property type="match status" value="1"/>
</dbReference>
<keyword evidence="2" id="KW-0408">Iron</keyword>
<evidence type="ECO:0000256" key="2">
    <source>
        <dbReference type="PIRSR" id="PIRSR619791-2"/>
    </source>
</evidence>
<keyword evidence="2" id="KW-0349">Heme</keyword>
<reference evidence="3 4" key="1">
    <citation type="submission" date="2018-11" db="EMBL/GenBank/DDBJ databases">
        <authorList>
            <consortium name="Pathogen Informatics"/>
        </authorList>
    </citation>
    <scope>NUCLEOTIDE SEQUENCE [LARGE SCALE GENOMIC DNA]</scope>
</reference>
<gene>
    <name evidence="3" type="ORF">SVUK_LOCUS3839</name>
</gene>
<dbReference type="Pfam" id="PF03098">
    <property type="entry name" value="An_peroxidase"/>
    <property type="match status" value="1"/>
</dbReference>
<dbReference type="InterPro" id="IPR019791">
    <property type="entry name" value="Haem_peroxidase_animal"/>
</dbReference>
<dbReference type="Gene3D" id="1.10.640.10">
    <property type="entry name" value="Haem peroxidase domain superfamily, animal type"/>
    <property type="match status" value="1"/>
</dbReference>
<protein>
    <submittedName>
        <fullName evidence="3">Uncharacterized protein</fullName>
    </submittedName>
</protein>
<dbReference type="InterPro" id="IPR010255">
    <property type="entry name" value="Haem_peroxidase_sf"/>
</dbReference>
<dbReference type="InterPro" id="IPR037120">
    <property type="entry name" value="Haem_peroxidase_sf_animal"/>
</dbReference>
<evidence type="ECO:0000256" key="1">
    <source>
        <dbReference type="ARBA" id="ARBA00022559"/>
    </source>
</evidence>
<evidence type="ECO:0000313" key="4">
    <source>
        <dbReference type="Proteomes" id="UP000270094"/>
    </source>
</evidence>
<feature type="binding site" description="axial binding residue" evidence="2">
    <location>
        <position position="69"/>
    </location>
    <ligand>
        <name>heme b</name>
        <dbReference type="ChEBI" id="CHEBI:60344"/>
    </ligand>
    <ligandPart>
        <name>Fe</name>
        <dbReference type="ChEBI" id="CHEBI:18248"/>
    </ligandPart>
</feature>
<accession>A0A3P7I636</accession>
<dbReference type="SUPFAM" id="SSF48113">
    <property type="entry name" value="Heme-dependent peroxidases"/>
    <property type="match status" value="1"/>
</dbReference>
<evidence type="ECO:0000313" key="3">
    <source>
        <dbReference type="EMBL" id="VDM68841.1"/>
    </source>
</evidence>
<dbReference type="OrthoDB" id="823504at2759"/>
<dbReference type="GO" id="GO:0006979">
    <property type="term" value="P:response to oxidative stress"/>
    <property type="evidence" value="ECO:0007669"/>
    <property type="project" value="InterPro"/>
</dbReference>
<keyword evidence="2" id="KW-0479">Metal-binding</keyword>
<keyword evidence="4" id="KW-1185">Reference proteome</keyword>
<dbReference type="EMBL" id="UYYB01010153">
    <property type="protein sequence ID" value="VDM68841.1"/>
    <property type="molecule type" value="Genomic_DNA"/>
</dbReference>
<proteinExistence type="predicted"/>
<dbReference type="Proteomes" id="UP000270094">
    <property type="component" value="Unassembled WGS sequence"/>
</dbReference>
<dbReference type="GO" id="GO:0046872">
    <property type="term" value="F:metal ion binding"/>
    <property type="evidence" value="ECO:0007669"/>
    <property type="project" value="UniProtKB-KW"/>
</dbReference>
<dbReference type="PROSITE" id="PS50292">
    <property type="entry name" value="PEROXIDASE_3"/>
    <property type="match status" value="1"/>
</dbReference>
<name>A0A3P7I636_STRVU</name>
<dbReference type="GO" id="GO:0020037">
    <property type="term" value="F:heme binding"/>
    <property type="evidence" value="ECO:0007669"/>
    <property type="project" value="InterPro"/>
</dbReference>
<keyword evidence="1" id="KW-0560">Oxidoreductase</keyword>
<organism evidence="3 4">
    <name type="scientific">Strongylus vulgaris</name>
    <name type="common">Blood worm</name>
    <dbReference type="NCBI Taxonomy" id="40348"/>
    <lineage>
        <taxon>Eukaryota</taxon>
        <taxon>Metazoa</taxon>
        <taxon>Ecdysozoa</taxon>
        <taxon>Nematoda</taxon>
        <taxon>Chromadorea</taxon>
        <taxon>Rhabditida</taxon>
        <taxon>Rhabditina</taxon>
        <taxon>Rhabditomorpha</taxon>
        <taxon>Strongyloidea</taxon>
        <taxon>Strongylidae</taxon>
        <taxon>Strongylus</taxon>
    </lineage>
</organism>